<evidence type="ECO:0000256" key="2">
    <source>
        <dbReference type="ARBA" id="ARBA00022448"/>
    </source>
</evidence>
<evidence type="ECO:0000313" key="9">
    <source>
        <dbReference type="EMBL" id="OKL53515.1"/>
    </source>
</evidence>
<feature type="transmembrane region" description="Helical" evidence="8">
    <location>
        <begin position="138"/>
        <end position="158"/>
    </location>
</feature>
<evidence type="ECO:0000313" key="10">
    <source>
        <dbReference type="Proteomes" id="UP000185628"/>
    </source>
</evidence>
<evidence type="ECO:0000256" key="5">
    <source>
        <dbReference type="ARBA" id="ARBA00022692"/>
    </source>
</evidence>
<evidence type="ECO:0000256" key="3">
    <source>
        <dbReference type="ARBA" id="ARBA00022475"/>
    </source>
</evidence>
<keyword evidence="10" id="KW-1185">Reference proteome</keyword>
<feature type="transmembrane region" description="Helical" evidence="8">
    <location>
        <begin position="105"/>
        <end position="126"/>
    </location>
</feature>
<dbReference type="InterPro" id="IPR018227">
    <property type="entry name" value="Amino_acid_transport_2"/>
</dbReference>
<reference evidence="10" key="1">
    <citation type="submission" date="2016-12" db="EMBL/GenBank/DDBJ databases">
        <authorList>
            <person name="Meng X."/>
        </authorList>
    </citation>
    <scope>NUCLEOTIDE SEQUENCE [LARGE SCALE GENOMIC DNA]</scope>
    <source>
        <strain evidence="10">DSM 19116</strain>
    </source>
</reference>
<comment type="caution">
    <text evidence="9">The sequence shown here is derived from an EMBL/GenBank/DDBJ whole genome shotgun (WGS) entry which is preliminary data.</text>
</comment>
<dbReference type="GO" id="GO:0003333">
    <property type="term" value="P:amino acid transmembrane transport"/>
    <property type="evidence" value="ECO:0007669"/>
    <property type="project" value="InterPro"/>
</dbReference>
<feature type="transmembrane region" description="Helical" evidence="8">
    <location>
        <begin position="51"/>
        <end position="68"/>
    </location>
</feature>
<dbReference type="STRING" id="208480.SAMN02910418_00860"/>
<feature type="transmembrane region" description="Helical" evidence="8">
    <location>
        <begin position="344"/>
        <end position="367"/>
    </location>
</feature>
<proteinExistence type="predicted"/>
<feature type="transmembrane region" description="Helical" evidence="8">
    <location>
        <begin position="203"/>
        <end position="225"/>
    </location>
</feature>
<feature type="transmembrane region" description="Helical" evidence="8">
    <location>
        <begin position="373"/>
        <end position="391"/>
    </location>
</feature>
<sequence>MEAPELAEKPLVTPEEKQNPKIVNRSWVISLFGTAVGAGVLFLPINAGAGGVWPLLIVTLLIGPMTYFSHRALARFVCVSPRKGEDITLVAADYFGDVAGKVITVLYFFAIYPIVLIYGVGITNTLDSLIVNQLGGPQIPRVILSGVAITLLMIVMLVGQRIMLIVTQVLVYPLIALLFGISLYLIPSWSLSGLKSPTDFGGMMFAVWLVIPVLVFAFNHSPAISQFSLAMQRTHGEAAAENASKVLIRTAALLVGFTMFFVWSCVLALGSDGLAAAREANLPVLSHLANVHGTPIIAYLGPAIAIAAIGSSFFGHYLGAAEGAAGIVRTVAPKATAAMGNKKLSLYIAAFMFLTTWAAAIINPSILGLIESLSGPVIASILYLMPMYAIYQVDALKPYRKQASNIFVIIAGIVAVSGVAFSLFR</sequence>
<feature type="transmembrane region" description="Helical" evidence="8">
    <location>
        <begin position="296"/>
        <end position="319"/>
    </location>
</feature>
<keyword evidence="6 8" id="KW-1133">Transmembrane helix</keyword>
<dbReference type="GO" id="GO:0005886">
    <property type="term" value="C:plasma membrane"/>
    <property type="evidence" value="ECO:0007669"/>
    <property type="project" value="UniProtKB-SubCell"/>
</dbReference>
<keyword evidence="3" id="KW-1003">Cell membrane</keyword>
<keyword evidence="4" id="KW-0997">Cell inner membrane</keyword>
<dbReference type="AlphaFoldDB" id="A0A1Q5Q1D2"/>
<dbReference type="Gene3D" id="1.20.1740.10">
    <property type="entry name" value="Amino acid/polyamine transporter I"/>
    <property type="match status" value="1"/>
</dbReference>
<feature type="transmembrane region" description="Helical" evidence="8">
    <location>
        <begin position="170"/>
        <end position="191"/>
    </location>
</feature>
<dbReference type="PANTHER" id="PTHR35334:SF2">
    <property type="entry name" value="SERINE TRANSPORTER SDAC"/>
    <property type="match status" value="1"/>
</dbReference>
<accession>A0A1Q5Q1D2</accession>
<dbReference type="Proteomes" id="UP000185628">
    <property type="component" value="Unassembled WGS sequence"/>
</dbReference>
<keyword evidence="7 8" id="KW-0472">Membrane</keyword>
<comment type="subcellular location">
    <subcellularLocation>
        <location evidence="1">Cell inner membrane</location>
        <topology evidence="1">Multi-pass membrane protein</topology>
    </subcellularLocation>
</comment>
<feature type="transmembrane region" description="Helical" evidence="8">
    <location>
        <begin position="246"/>
        <end position="269"/>
    </location>
</feature>
<evidence type="ECO:0000256" key="4">
    <source>
        <dbReference type="ARBA" id="ARBA00022519"/>
    </source>
</evidence>
<evidence type="ECO:0000256" key="6">
    <source>
        <dbReference type="ARBA" id="ARBA00022989"/>
    </source>
</evidence>
<feature type="transmembrane region" description="Helical" evidence="8">
    <location>
        <begin position="27"/>
        <end position="45"/>
    </location>
</feature>
<organism evidence="9 10">
    <name type="scientific">Bowdeniella nasicola</name>
    <dbReference type="NCBI Taxonomy" id="208480"/>
    <lineage>
        <taxon>Bacteria</taxon>
        <taxon>Bacillati</taxon>
        <taxon>Actinomycetota</taxon>
        <taxon>Actinomycetes</taxon>
        <taxon>Actinomycetales</taxon>
        <taxon>Actinomycetaceae</taxon>
        <taxon>Bowdeniella</taxon>
    </lineage>
</organism>
<evidence type="ECO:0000256" key="8">
    <source>
        <dbReference type="SAM" id="Phobius"/>
    </source>
</evidence>
<feature type="transmembrane region" description="Helical" evidence="8">
    <location>
        <begin position="403"/>
        <end position="424"/>
    </location>
</feature>
<dbReference type="PANTHER" id="PTHR35334">
    <property type="entry name" value="SERINE TRANSPORTER"/>
    <property type="match status" value="1"/>
</dbReference>
<dbReference type="EMBL" id="MQVR01000057">
    <property type="protein sequence ID" value="OKL53515.1"/>
    <property type="molecule type" value="Genomic_DNA"/>
</dbReference>
<evidence type="ECO:0000256" key="1">
    <source>
        <dbReference type="ARBA" id="ARBA00004429"/>
    </source>
</evidence>
<keyword evidence="2" id="KW-0813">Transport</keyword>
<name>A0A1Q5Q1D2_9ACTO</name>
<dbReference type="Pfam" id="PF03222">
    <property type="entry name" value="Trp_Tyr_perm"/>
    <property type="match status" value="1"/>
</dbReference>
<evidence type="ECO:0000256" key="7">
    <source>
        <dbReference type="ARBA" id="ARBA00023136"/>
    </source>
</evidence>
<gene>
    <name evidence="9" type="ORF">BSZ39_09160</name>
</gene>
<protein>
    <submittedName>
        <fullName evidence="9">HAAAP family serine/threonine permease</fullName>
    </submittedName>
</protein>
<keyword evidence="5 8" id="KW-0812">Transmembrane</keyword>